<organism evidence="2 3">
    <name type="scientific">Aspergillus pseudoustus</name>
    <dbReference type="NCBI Taxonomy" id="1810923"/>
    <lineage>
        <taxon>Eukaryota</taxon>
        <taxon>Fungi</taxon>
        <taxon>Dikarya</taxon>
        <taxon>Ascomycota</taxon>
        <taxon>Pezizomycotina</taxon>
        <taxon>Eurotiomycetes</taxon>
        <taxon>Eurotiomycetidae</taxon>
        <taxon>Eurotiales</taxon>
        <taxon>Aspergillaceae</taxon>
        <taxon>Aspergillus</taxon>
        <taxon>Aspergillus subgen. Nidulantes</taxon>
    </lineage>
</organism>
<dbReference type="Proteomes" id="UP001610446">
    <property type="component" value="Unassembled WGS sequence"/>
</dbReference>
<dbReference type="EMBL" id="JBFXLU010000064">
    <property type="protein sequence ID" value="KAL2846402.1"/>
    <property type="molecule type" value="Genomic_DNA"/>
</dbReference>
<protein>
    <recommendedName>
        <fullName evidence="4">Transmembrane protein</fullName>
    </recommendedName>
</protein>
<evidence type="ECO:0008006" key="4">
    <source>
        <dbReference type="Google" id="ProtNLM"/>
    </source>
</evidence>
<accession>A0ABR4K586</accession>
<proteinExistence type="predicted"/>
<evidence type="ECO:0000256" key="1">
    <source>
        <dbReference type="SAM" id="Phobius"/>
    </source>
</evidence>
<comment type="caution">
    <text evidence="2">The sequence shown here is derived from an EMBL/GenBank/DDBJ whole genome shotgun (WGS) entry which is preliminary data.</text>
</comment>
<evidence type="ECO:0000313" key="2">
    <source>
        <dbReference type="EMBL" id="KAL2846402.1"/>
    </source>
</evidence>
<feature type="transmembrane region" description="Helical" evidence="1">
    <location>
        <begin position="149"/>
        <end position="169"/>
    </location>
</feature>
<keyword evidence="1" id="KW-1133">Transmembrane helix</keyword>
<keyword evidence="3" id="KW-1185">Reference proteome</keyword>
<reference evidence="2 3" key="1">
    <citation type="submission" date="2024-07" db="EMBL/GenBank/DDBJ databases">
        <title>Section-level genome sequencing and comparative genomics of Aspergillus sections Usti and Cavernicolus.</title>
        <authorList>
            <consortium name="Lawrence Berkeley National Laboratory"/>
            <person name="Nybo J.L."/>
            <person name="Vesth T.C."/>
            <person name="Theobald S."/>
            <person name="Frisvad J.C."/>
            <person name="Larsen T.O."/>
            <person name="Kjaerboelling I."/>
            <person name="Rothschild-Mancinelli K."/>
            <person name="Lyhne E.K."/>
            <person name="Kogle M.E."/>
            <person name="Barry K."/>
            <person name="Clum A."/>
            <person name="Na H."/>
            <person name="Ledsgaard L."/>
            <person name="Lin J."/>
            <person name="Lipzen A."/>
            <person name="Kuo A."/>
            <person name="Riley R."/>
            <person name="Mondo S."/>
            <person name="Labutti K."/>
            <person name="Haridas S."/>
            <person name="Pangalinan J."/>
            <person name="Salamov A.A."/>
            <person name="Simmons B.A."/>
            <person name="Magnuson J.K."/>
            <person name="Chen J."/>
            <person name="Drula E."/>
            <person name="Henrissat B."/>
            <person name="Wiebenga A."/>
            <person name="Lubbers R.J."/>
            <person name="Gomes A.C."/>
            <person name="Makela M.R."/>
            <person name="Stajich J."/>
            <person name="Grigoriev I.V."/>
            <person name="Mortensen U.H."/>
            <person name="De Vries R.P."/>
            <person name="Baker S.E."/>
            <person name="Andersen M.R."/>
        </authorList>
    </citation>
    <scope>NUCLEOTIDE SEQUENCE [LARGE SCALE GENOMIC DNA]</scope>
    <source>
        <strain evidence="2 3">CBS 123904</strain>
    </source>
</reference>
<feature type="transmembrane region" description="Helical" evidence="1">
    <location>
        <begin position="90"/>
        <end position="110"/>
    </location>
</feature>
<keyword evidence="1" id="KW-0812">Transmembrane</keyword>
<gene>
    <name evidence="2" type="ORF">BJY01DRAFT_213488</name>
</gene>
<keyword evidence="1" id="KW-0472">Membrane</keyword>
<evidence type="ECO:0000313" key="3">
    <source>
        <dbReference type="Proteomes" id="UP001610446"/>
    </source>
</evidence>
<sequence length="194" mass="21227">MSTSYPAASSLSPKMANCHCDCNCPPFSHFQPPSDPAVPHFPPHVVTPTFWFLTALILLHTLLIYSAKLAHGSYTSWLHDSITTPLRKKLAVAVYVLILGISLHEGFYILKTDWALWCMLVDDPPAAVPYKENLADWVDWTNGVVASSIPIAVTLGLGVWILVTLCGCLTELVGVQVQQGGSVVLQEKDEDLLD</sequence>
<feature type="transmembrane region" description="Helical" evidence="1">
    <location>
        <begin position="50"/>
        <end position="70"/>
    </location>
</feature>
<name>A0ABR4K586_9EURO</name>